<dbReference type="CDD" id="cd17917">
    <property type="entry name" value="DEXHc_RHA-like"/>
    <property type="match status" value="1"/>
</dbReference>
<dbReference type="SMART" id="SM00248">
    <property type="entry name" value="ANK"/>
    <property type="match status" value="2"/>
</dbReference>
<dbReference type="SUPFAM" id="SSF48403">
    <property type="entry name" value="Ankyrin repeat"/>
    <property type="match status" value="1"/>
</dbReference>
<feature type="compositionally biased region" description="Basic and acidic residues" evidence="7">
    <location>
        <begin position="609"/>
        <end position="621"/>
    </location>
</feature>
<feature type="compositionally biased region" description="Basic and acidic residues" evidence="7">
    <location>
        <begin position="525"/>
        <end position="534"/>
    </location>
</feature>
<dbReference type="Gene3D" id="1.25.40.20">
    <property type="entry name" value="Ankyrin repeat-containing domain"/>
    <property type="match status" value="1"/>
</dbReference>
<dbReference type="Pfam" id="PF00023">
    <property type="entry name" value="Ank"/>
    <property type="match status" value="2"/>
</dbReference>
<dbReference type="PROSITE" id="PS51194">
    <property type="entry name" value="HELICASE_CTER"/>
    <property type="match status" value="1"/>
</dbReference>
<dbReference type="Proteomes" id="UP000663855">
    <property type="component" value="Unassembled WGS sequence"/>
</dbReference>
<protein>
    <recommendedName>
        <fullName evidence="17">RNA helicase</fullName>
    </recommendedName>
</protein>
<dbReference type="EMBL" id="CAJOBJ010001595">
    <property type="protein sequence ID" value="CAF3887071.1"/>
    <property type="molecule type" value="Genomic_DNA"/>
</dbReference>
<dbReference type="PROSITE" id="PS50297">
    <property type="entry name" value="ANK_REP_REGION"/>
    <property type="match status" value="1"/>
</dbReference>
<comment type="caution">
    <text evidence="12">The sequence shown here is derived from an EMBL/GenBank/DDBJ whole genome shotgun (WGS) entry which is preliminary data.</text>
</comment>
<dbReference type="PROSITE" id="PS51059">
    <property type="entry name" value="PARP_CATALYTIC"/>
    <property type="match status" value="1"/>
</dbReference>
<dbReference type="GO" id="GO:0003723">
    <property type="term" value="F:RNA binding"/>
    <property type="evidence" value="ECO:0007669"/>
    <property type="project" value="TreeGrafter"/>
</dbReference>
<dbReference type="InterPro" id="IPR001650">
    <property type="entry name" value="Helicase_C-like"/>
</dbReference>
<gene>
    <name evidence="14" type="ORF">BYL167_LOCUS7379</name>
    <name evidence="11" type="ORF">CJN711_LOCUS27123</name>
    <name evidence="15" type="ORF">GIL414_LOCUS5849</name>
    <name evidence="12" type="ORF">KQP761_LOCUS36917</name>
    <name evidence="13" type="ORF">MBJ925_LOCUS34564</name>
</gene>
<evidence type="ECO:0000313" key="12">
    <source>
        <dbReference type="EMBL" id="CAF1681981.1"/>
    </source>
</evidence>
<keyword evidence="2" id="KW-0378">Hydrolase</keyword>
<dbReference type="Proteomes" id="UP000681720">
    <property type="component" value="Unassembled WGS sequence"/>
</dbReference>
<dbReference type="InterPro" id="IPR007502">
    <property type="entry name" value="Helicase-assoc_dom"/>
</dbReference>
<feature type="domain" description="Helicase ATP-binding" evidence="9">
    <location>
        <begin position="924"/>
        <end position="1096"/>
    </location>
</feature>
<dbReference type="SUPFAM" id="SSF56399">
    <property type="entry name" value="ADP-ribosylation"/>
    <property type="match status" value="1"/>
</dbReference>
<dbReference type="InterPro" id="IPR002110">
    <property type="entry name" value="Ankyrin_rpt"/>
</dbReference>
<dbReference type="PROSITE" id="PS51192">
    <property type="entry name" value="HELICASE_ATP_BIND_1"/>
    <property type="match status" value="1"/>
</dbReference>
<feature type="region of interest" description="Disordered" evidence="7">
    <location>
        <begin position="31"/>
        <end position="53"/>
    </location>
</feature>
<keyword evidence="4" id="KW-0067">ATP-binding</keyword>
<feature type="region of interest" description="Disordered" evidence="7">
    <location>
        <begin position="525"/>
        <end position="621"/>
    </location>
</feature>
<evidence type="ECO:0000256" key="4">
    <source>
        <dbReference type="ARBA" id="ARBA00022840"/>
    </source>
</evidence>
<proteinExistence type="inferred from homology"/>
<dbReference type="GO" id="GO:0016787">
    <property type="term" value="F:hydrolase activity"/>
    <property type="evidence" value="ECO:0007669"/>
    <property type="project" value="UniProtKB-KW"/>
</dbReference>
<dbReference type="PANTHER" id="PTHR18934:SF91">
    <property type="entry name" value="PRE-MRNA-SPLICING FACTOR ATP-DEPENDENT RNA HELICASE PRP16"/>
    <property type="match status" value="1"/>
</dbReference>
<keyword evidence="1" id="KW-0547">Nucleotide-binding</keyword>
<dbReference type="InterPro" id="IPR012317">
    <property type="entry name" value="Poly(ADP-ribose)pol_cat_dom"/>
</dbReference>
<keyword evidence="6" id="KW-0040">ANK repeat</keyword>
<dbReference type="GO" id="GO:0003950">
    <property type="term" value="F:NAD+ poly-ADP-ribosyltransferase activity"/>
    <property type="evidence" value="ECO:0007669"/>
    <property type="project" value="InterPro"/>
</dbReference>
<dbReference type="InterPro" id="IPR027417">
    <property type="entry name" value="P-loop_NTPase"/>
</dbReference>
<dbReference type="SMART" id="SM00847">
    <property type="entry name" value="HA2"/>
    <property type="match status" value="1"/>
</dbReference>
<dbReference type="SUPFAM" id="SSF52540">
    <property type="entry name" value="P-loop containing nucleoside triphosphate hydrolases"/>
    <property type="match status" value="1"/>
</dbReference>
<keyword evidence="3" id="KW-0347">Helicase</keyword>
<dbReference type="OrthoDB" id="6133115at2759"/>
<dbReference type="EMBL" id="CAJNOV010012850">
    <property type="protein sequence ID" value="CAF1498759.1"/>
    <property type="molecule type" value="Genomic_DNA"/>
</dbReference>
<dbReference type="Proteomes" id="UP000663834">
    <property type="component" value="Unassembled WGS sequence"/>
</dbReference>
<dbReference type="Gene3D" id="3.40.50.300">
    <property type="entry name" value="P-loop containing nucleotide triphosphate hydrolases"/>
    <property type="match status" value="2"/>
</dbReference>
<evidence type="ECO:0000256" key="5">
    <source>
        <dbReference type="ARBA" id="ARBA00038040"/>
    </source>
</evidence>
<feature type="compositionally biased region" description="Pro residues" evidence="7">
    <location>
        <begin position="597"/>
        <end position="608"/>
    </location>
</feature>
<feature type="domain" description="Helicase C-terminal" evidence="10">
    <location>
        <begin position="1117"/>
        <end position="1287"/>
    </location>
</feature>
<evidence type="ECO:0000256" key="1">
    <source>
        <dbReference type="ARBA" id="ARBA00022741"/>
    </source>
</evidence>
<evidence type="ECO:0000259" key="9">
    <source>
        <dbReference type="PROSITE" id="PS51192"/>
    </source>
</evidence>
<dbReference type="Proteomes" id="UP000663824">
    <property type="component" value="Unassembled WGS sequence"/>
</dbReference>
<evidence type="ECO:0000256" key="3">
    <source>
        <dbReference type="ARBA" id="ARBA00022806"/>
    </source>
</evidence>
<feature type="repeat" description="ANK" evidence="6">
    <location>
        <begin position="224"/>
        <end position="246"/>
    </location>
</feature>
<evidence type="ECO:0000256" key="2">
    <source>
        <dbReference type="ARBA" id="ARBA00022801"/>
    </source>
</evidence>
<dbReference type="SMART" id="SM00487">
    <property type="entry name" value="DEXDc"/>
    <property type="match status" value="1"/>
</dbReference>
<evidence type="ECO:0000259" key="10">
    <source>
        <dbReference type="PROSITE" id="PS51194"/>
    </source>
</evidence>
<sequence length="2160" mass="247731">MRSASDENKLKPCLSRIIEAIGQCIQKLKKPKSASEATTTPPQHLDDSDDDLLFTHGPLNPNINKFTLDKDESDLLDQLTEDIEILLEDCFPYLTVKYSNSLADHLHEYHYDQEKLKFSRPLTKDVVPSMRKDLNGLLASSAAFSAAENGQQAIVEKFVVDYPLFKNKPSLGGTTLLYTAAFNNQFDIVKYLVGKAHCEVNARNWCDVDTDESSSSANKRNPIPGSTALHGACSGGHLPIVRYLVEQKHADCFIKNQAEKTPIEYGEKHSDIKRFFQDYLLTDFAASSSTDLPNKPVADENGLQQDYIWEYKPLQEPEWKKFSNHEAQTLHRAMLSTKKFQVRIPLQSPQGSFNVSMAKFLRSDATDSNSQKNQAWIRCRGSSVLNFDIQPVWQLMFMKYPQATAKPTSLLTVYHLDTTFNSNFTVELNHWYTCDARTSAQLNTSINFRQKVISINIHLSMNDEPLTCNLHAFTFANDDKTMIGYLRWVPMLILNDEQNRKYIKTIDNFQSMDNVEAVPLTTDRLAKDKSHDDDGFPDMEDDMDNHDDIGDDDDDDESRKKRKKKTPSSTNGIWSVKEITTEDKTDTPPSLDNDTDTPPPKFVPPPKPSHPEPSENEKQKTKELIQRFDELQKELNNQKEHEKTVKELENKITTETDYATKPPEAMETYLLAKGQSIIKFLNEKQKLPDYYVYKIPRLFFHQNESNYTASLTGLPTHHHEFELLLQRISHLAHETQRAKHHYKQEVTKRAESVVTVMTKRIRSSHTWEKYMKYFLNILKNKKQQYLEQFDEYLASKSKLLVDQEINDAQFEPGKELESNIGDYKKSKSFEIELEKIKLEALDEFIKEEIFLPRQQFERKPTNGSVKVLNHFIDQKKKEVKTDKKYKGLDVEQLKSLAKLLRTIKLYYNCFQLQLPLFESSPELLEKIRQNTVVTISTSTGSGKSTLLPALLIAEGYDKVMVTQPRRLPCTSICERVNSTMTSNEEAEKIAGWSVSGAESDVRSPILYLTDGLLREQLLHDESLITEETKLNDSVVFFLDEVHERSINIDLCLGFLARLLTKKPHLQSKMKVVISSATLDLSVPTLFRQIKQVKFAEFKMPKLGTLYPVTKHERPNDNIIALVQELNKKRQRNEQILCFVSSLADVYLNCRLLEELSSGSIIAYPLVQSQSATEQQTYIEQGSIFFSTTVAETSLTFPNLRYVIDTGMINTPVYDFKNEHTVLEQIQAAESTIKQRLGRLGRTQPGDYYSLYDFKVEEKKFPTAQICQSEMTNIELSLRKPPEQEGLNQFKQYLPSKPSQEAIDAALKKLRRFGVITPAPNERFTKDGEGIAKLPDFNSVEISKAIYYALTRYRCGRDLIAISSILGVMNTSAVLTAIPKRFKSQDGDFMTLLSIMNEVLNAKQFIPAQKFKLRDFCQQKGLQGAYHTLNQACRRYETLQKSFNLSKDYRTQAQVQSGQWELIAKALLKGYSDHVFVSLKELQGKSHRFSRYQSSKSDIDVAVLDKQSTLNRSINSAPVSLVVSRDVRYATSIRALAVLSFVGEIKPAWIEYEVERKLNLNDIEEEKLDKNKVLSAAKQKFPDVQFQLAHDVLSINGPSGSVLNAELFILQKLVEEMKIASPQFAHGSEEDETLQRNLEGLMKMLRVFNPMKWRWENQEQVEINLEQGPSAELEITIKGRNSKNRLVEREFLTALSWLRNCLVIRTPNSGLPPRLLIPQVRHKYLDVEERISHVTDSKRTLIDLWNGLKGPKATRETRMEVVAWIAICRFGCKLEGGFVRDWIVGHYTNRPKGEHADPSTWVSYNENAAKQKIPVIHKEVVPSDLDCQLSTFKYFDIDKFLDVLYKHQIECRVFREPWRYILLIDENTKTGPFTMDLIEPHVALTHDRIDFDVSNLLVEEDYTKELGMRVDIEQAPYSLELETIVSHIRQKELKVLRPPDDDFLQRLEKMVKVRGWKVLEPTVPVIPRPPGKHRAILAPLPPSFDLYKNLVKRLQEAIPNCVVLKIEQIRNAGLEELYLGIKKMIQWQCNDGKVNERDLFHGTKGPAIDGIKDYGYDDRYSGMTTSHGGDWGHGSYFADNPGAHVHAHTAANEKDQTRVMYYNKVVLGKIHKMQEVQPNLKSAPVNYHSVHGIHPGRPNDDEYIVYRYGQALPYLKITYKA</sequence>
<evidence type="ECO:0008006" key="17">
    <source>
        <dbReference type="Google" id="ProtNLM"/>
    </source>
</evidence>
<evidence type="ECO:0000313" key="16">
    <source>
        <dbReference type="Proteomes" id="UP000663834"/>
    </source>
</evidence>
<evidence type="ECO:0000256" key="6">
    <source>
        <dbReference type="PROSITE-ProRule" id="PRU00023"/>
    </source>
</evidence>
<organism evidence="12 16">
    <name type="scientific">Rotaria magnacalcarata</name>
    <dbReference type="NCBI Taxonomy" id="392030"/>
    <lineage>
        <taxon>Eukaryota</taxon>
        <taxon>Metazoa</taxon>
        <taxon>Spiralia</taxon>
        <taxon>Gnathifera</taxon>
        <taxon>Rotifera</taxon>
        <taxon>Eurotatoria</taxon>
        <taxon>Bdelloidea</taxon>
        <taxon>Philodinida</taxon>
        <taxon>Philodinidae</taxon>
        <taxon>Rotaria</taxon>
    </lineage>
</organism>
<dbReference type="PANTHER" id="PTHR18934">
    <property type="entry name" value="ATP-DEPENDENT RNA HELICASE"/>
    <property type="match status" value="1"/>
</dbReference>
<comment type="similarity">
    <text evidence="5">Belongs to the DEAD box helicase family. DEAH subfamily. PRP16 sub-subfamily.</text>
</comment>
<dbReference type="EMBL" id="CAJOBH010001908">
    <property type="protein sequence ID" value="CAF3879695.1"/>
    <property type="molecule type" value="Genomic_DNA"/>
</dbReference>
<name>A0A816H2X6_9BILA</name>
<evidence type="ECO:0000256" key="7">
    <source>
        <dbReference type="SAM" id="MobiDB-lite"/>
    </source>
</evidence>
<dbReference type="EMBL" id="CAJNRE010018973">
    <property type="protein sequence ID" value="CAF2184990.1"/>
    <property type="molecule type" value="Genomic_DNA"/>
</dbReference>
<feature type="domain" description="PARP catalytic" evidence="8">
    <location>
        <begin position="1963"/>
        <end position="2160"/>
    </location>
</feature>
<dbReference type="Proteomes" id="UP000681967">
    <property type="component" value="Unassembled WGS sequence"/>
</dbReference>
<evidence type="ECO:0000313" key="15">
    <source>
        <dbReference type="EMBL" id="CAF3887071.1"/>
    </source>
</evidence>
<dbReference type="GO" id="GO:0004386">
    <property type="term" value="F:helicase activity"/>
    <property type="evidence" value="ECO:0007669"/>
    <property type="project" value="UniProtKB-KW"/>
</dbReference>
<evidence type="ECO:0000313" key="11">
    <source>
        <dbReference type="EMBL" id="CAF1498759.1"/>
    </source>
</evidence>
<dbReference type="PROSITE" id="PS50088">
    <property type="entry name" value="ANK_REPEAT"/>
    <property type="match status" value="1"/>
</dbReference>
<evidence type="ECO:0000313" key="13">
    <source>
        <dbReference type="EMBL" id="CAF2184990.1"/>
    </source>
</evidence>
<accession>A0A816H2X6</accession>
<dbReference type="GO" id="GO:0005524">
    <property type="term" value="F:ATP binding"/>
    <property type="evidence" value="ECO:0007669"/>
    <property type="project" value="UniProtKB-KW"/>
</dbReference>
<evidence type="ECO:0000313" key="14">
    <source>
        <dbReference type="EMBL" id="CAF3879695.1"/>
    </source>
</evidence>
<feature type="compositionally biased region" description="Acidic residues" evidence="7">
    <location>
        <begin position="535"/>
        <end position="556"/>
    </location>
</feature>
<dbReference type="Gene3D" id="3.90.228.10">
    <property type="match status" value="1"/>
</dbReference>
<reference evidence="12" key="1">
    <citation type="submission" date="2021-02" db="EMBL/GenBank/DDBJ databases">
        <authorList>
            <person name="Nowell W R."/>
        </authorList>
    </citation>
    <scope>NUCLEOTIDE SEQUENCE</scope>
</reference>
<dbReference type="Pfam" id="PF00271">
    <property type="entry name" value="Helicase_C"/>
    <property type="match status" value="1"/>
</dbReference>
<dbReference type="InterPro" id="IPR036770">
    <property type="entry name" value="Ankyrin_rpt-contain_sf"/>
</dbReference>
<dbReference type="InterPro" id="IPR014001">
    <property type="entry name" value="Helicase_ATP-bd"/>
</dbReference>
<dbReference type="EMBL" id="CAJNOW010020959">
    <property type="protein sequence ID" value="CAF1681981.1"/>
    <property type="molecule type" value="Genomic_DNA"/>
</dbReference>
<evidence type="ECO:0000259" key="8">
    <source>
        <dbReference type="PROSITE" id="PS51059"/>
    </source>
</evidence>